<dbReference type="Proteomes" id="UP000186817">
    <property type="component" value="Unassembled WGS sequence"/>
</dbReference>
<feature type="region of interest" description="Disordered" evidence="1">
    <location>
        <begin position="438"/>
        <end position="474"/>
    </location>
</feature>
<feature type="compositionally biased region" description="Polar residues" evidence="1">
    <location>
        <begin position="220"/>
        <end position="230"/>
    </location>
</feature>
<organism evidence="3 4">
    <name type="scientific">Symbiodinium microadriaticum</name>
    <name type="common">Dinoflagellate</name>
    <name type="synonym">Zooxanthella microadriatica</name>
    <dbReference type="NCBI Taxonomy" id="2951"/>
    <lineage>
        <taxon>Eukaryota</taxon>
        <taxon>Sar</taxon>
        <taxon>Alveolata</taxon>
        <taxon>Dinophyceae</taxon>
        <taxon>Suessiales</taxon>
        <taxon>Symbiodiniaceae</taxon>
        <taxon>Symbiodinium</taxon>
    </lineage>
</organism>
<feature type="transmembrane region" description="Helical" evidence="2">
    <location>
        <begin position="319"/>
        <end position="342"/>
    </location>
</feature>
<keyword evidence="2" id="KW-0812">Transmembrane</keyword>
<accession>A0A1Q9D1L2</accession>
<evidence type="ECO:0000256" key="1">
    <source>
        <dbReference type="SAM" id="MobiDB-lite"/>
    </source>
</evidence>
<dbReference type="EMBL" id="LSRX01000778">
    <property type="protein sequence ID" value="OLP89069.1"/>
    <property type="molecule type" value="Genomic_DNA"/>
</dbReference>
<feature type="compositionally biased region" description="Polar residues" evidence="1">
    <location>
        <begin position="183"/>
        <end position="209"/>
    </location>
</feature>
<feature type="compositionally biased region" description="Basic and acidic residues" evidence="1">
    <location>
        <begin position="157"/>
        <end position="167"/>
    </location>
</feature>
<dbReference type="AlphaFoldDB" id="A0A1Q9D1L2"/>
<protein>
    <submittedName>
        <fullName evidence="3">Uncharacterized protein</fullName>
    </submittedName>
</protein>
<evidence type="ECO:0000256" key="2">
    <source>
        <dbReference type="SAM" id="Phobius"/>
    </source>
</evidence>
<dbReference type="OrthoDB" id="430346at2759"/>
<sequence length="822" mass="90519">MGSLKGAPPLPAPESGFFVPSGDAVYRDPAPHCVVISIQAISDADKAAMAINAKGFSDHVGAGSCHVRLEDCSTRSLAKPAESVERACSTCSICDRNFPMGQETSCCAQNCKGAKNCRAGTVEKEPDHPTVVSEGATPEDVDLRFLMPTDLMLPRESRRNLSEKSTHSCDSLAPAAIPGASRASRQLPRTMTPDLSPTTSSQLPRTLTPDTAGGRPRLSRTLTPEVSRQLMRQDSKNLRGNAIGYFEVDTEIVRGISLRQTLRQANAIWLRPPATLPEEERAKLYERSRPVQHFDIFLSHTWSTDGKWKAFALLFRTGWPVMLLLNALSVCLTMMLCVTRLLPMTFDYKPPVVGFTGSSKLGGWLIPASLLGSVLGLALSPFLPSNSGNSCFLDVVSVHQSDQQLNERGIYGPSRAQQMQIFPPRKNQVQLAEYPLAHASPPSAQRAKPVSVAEDEGAEQASTHPSQMEDEGDVDLDDIDVSERVSIILEGLRGDAVSIARDIGLSALLLPDGIDHVIEQIRWQAFPLQSEQASELFRQGHCPENELEHDAYAAVMPSGSSDDGEEWIDDEDVAMQLNAYAAIASKFEEDTLGEKYAEAVQLAYAATNILSHARGKSKGKGKEYCRRCGVEAALPWSSGAADTDFADFATAPIPRKFVKEIWFCAPGESYYGFKSVEQILDYEIVDEVCMTYEPSPIAERFEDRRSPQQVMNILCDLPSGARDLEKATHINTLARVSEYQPDNEERLKCIKEEDDRRTVAEPEAEMDMDIDNADAEELDQEMQDDGDDDDEDEETENQTEVTERRPVILRTNVHVDPDLVRA</sequence>
<feature type="transmembrane region" description="Helical" evidence="2">
    <location>
        <begin position="363"/>
        <end position="383"/>
    </location>
</feature>
<keyword evidence="2" id="KW-1133">Transmembrane helix</keyword>
<feature type="compositionally biased region" description="Acidic residues" evidence="1">
    <location>
        <begin position="762"/>
        <end position="797"/>
    </location>
</feature>
<proteinExistence type="predicted"/>
<feature type="region of interest" description="Disordered" evidence="1">
    <location>
        <begin position="755"/>
        <end position="809"/>
    </location>
</feature>
<evidence type="ECO:0000313" key="3">
    <source>
        <dbReference type="EMBL" id="OLP89069.1"/>
    </source>
</evidence>
<feature type="region of interest" description="Disordered" evidence="1">
    <location>
        <begin position="157"/>
        <end position="230"/>
    </location>
</feature>
<gene>
    <name evidence="3" type="ORF">AK812_SmicGene29510</name>
</gene>
<name>A0A1Q9D1L2_SYMMI</name>
<keyword evidence="4" id="KW-1185">Reference proteome</keyword>
<evidence type="ECO:0000313" key="4">
    <source>
        <dbReference type="Proteomes" id="UP000186817"/>
    </source>
</evidence>
<comment type="caution">
    <text evidence="3">The sequence shown here is derived from an EMBL/GenBank/DDBJ whole genome shotgun (WGS) entry which is preliminary data.</text>
</comment>
<reference evidence="3 4" key="1">
    <citation type="submission" date="2016-02" db="EMBL/GenBank/DDBJ databases">
        <title>Genome analysis of coral dinoflagellate symbionts highlights evolutionary adaptations to a symbiotic lifestyle.</title>
        <authorList>
            <person name="Aranda M."/>
            <person name="Li Y."/>
            <person name="Liew Y.J."/>
            <person name="Baumgarten S."/>
            <person name="Simakov O."/>
            <person name="Wilson M."/>
            <person name="Piel J."/>
            <person name="Ashoor H."/>
            <person name="Bougouffa S."/>
            <person name="Bajic V.B."/>
            <person name="Ryu T."/>
            <person name="Ravasi T."/>
            <person name="Bayer T."/>
            <person name="Micklem G."/>
            <person name="Kim H."/>
            <person name="Bhak J."/>
            <person name="Lajeunesse T.C."/>
            <person name="Voolstra C.R."/>
        </authorList>
    </citation>
    <scope>NUCLEOTIDE SEQUENCE [LARGE SCALE GENOMIC DNA]</scope>
    <source>
        <strain evidence="3 4">CCMP2467</strain>
    </source>
</reference>
<keyword evidence="2" id="KW-0472">Membrane</keyword>